<sequence length="200" mass="21727">MGAYGLLSNGPVYKLPLSYYLNLFTSEYQTCPNFLSWAAASWQPIDDLTSLLSTMPQNFNLNSAVGVQLDTIGAIIGVSRTVNFQPSNGVSPVLNDVVYKQLLQATIGINKWDGRLVSIYDIWKSVFSSGEIVVNDNQNMTCTIIIAGVFSSIVLDLITNGYIIPRPQGVEYTYTTAPLPIFGADLNNAYVAGADLGHAF</sequence>
<keyword evidence="2" id="KW-1185">Reference proteome</keyword>
<reference evidence="1" key="1">
    <citation type="submission" date="2024-02" db="EMBL/GenBank/DDBJ databases">
        <authorList>
            <consortium name="ELIXIR-Norway"/>
            <consortium name="Elixir Norway"/>
        </authorList>
    </citation>
    <scope>NUCLEOTIDE SEQUENCE</scope>
</reference>
<accession>A0ABP0V6D6</accession>
<gene>
    <name evidence="1" type="ORF">CSSPJE1EN1_LOCUS25373</name>
</gene>
<dbReference type="Proteomes" id="UP001497444">
    <property type="component" value="Unassembled WGS sequence"/>
</dbReference>
<organism evidence="1 2">
    <name type="scientific">Sphagnum jensenii</name>
    <dbReference type="NCBI Taxonomy" id="128206"/>
    <lineage>
        <taxon>Eukaryota</taxon>
        <taxon>Viridiplantae</taxon>
        <taxon>Streptophyta</taxon>
        <taxon>Embryophyta</taxon>
        <taxon>Bryophyta</taxon>
        <taxon>Sphagnophytina</taxon>
        <taxon>Sphagnopsida</taxon>
        <taxon>Sphagnales</taxon>
        <taxon>Sphagnaceae</taxon>
        <taxon>Sphagnum</taxon>
    </lineage>
</organism>
<evidence type="ECO:0000313" key="1">
    <source>
        <dbReference type="EMBL" id="CAK9249995.1"/>
    </source>
</evidence>
<evidence type="ECO:0000313" key="2">
    <source>
        <dbReference type="Proteomes" id="UP001497444"/>
    </source>
</evidence>
<proteinExistence type="predicted"/>
<dbReference type="InterPro" id="IPR021283">
    <property type="entry name" value="Phage_Wedge1"/>
</dbReference>
<name>A0ABP0V6D6_9BRYO</name>
<dbReference type="EMBL" id="CAXAQS010000080">
    <property type="protein sequence ID" value="CAK9249995.1"/>
    <property type="molecule type" value="Genomic_DNA"/>
</dbReference>
<comment type="caution">
    <text evidence="1">The sequence shown here is derived from an EMBL/GenBank/DDBJ whole genome shotgun (WGS) entry which is preliminary data.</text>
</comment>
<dbReference type="Pfam" id="PF11041">
    <property type="entry name" value="Phage_Wedge1"/>
    <property type="match status" value="2"/>
</dbReference>
<protein>
    <submittedName>
        <fullName evidence="1">Uncharacterized protein</fullName>
    </submittedName>
</protein>